<dbReference type="PANTHER" id="PTHR43304:SF1">
    <property type="entry name" value="PAC DOMAIN-CONTAINING PROTEIN"/>
    <property type="match status" value="1"/>
</dbReference>
<dbReference type="Gene3D" id="3.30.450.40">
    <property type="match status" value="1"/>
</dbReference>
<dbReference type="InterPro" id="IPR003018">
    <property type="entry name" value="GAF"/>
</dbReference>
<dbReference type="PROSITE" id="PS50112">
    <property type="entry name" value="PAS"/>
    <property type="match status" value="1"/>
</dbReference>
<dbReference type="STRING" id="1123237.Salmuc_03952"/>
<dbReference type="InterPro" id="IPR013656">
    <property type="entry name" value="PAS_4"/>
</dbReference>
<evidence type="ECO:0000256" key="4">
    <source>
        <dbReference type="ARBA" id="ARBA00022679"/>
    </source>
</evidence>
<dbReference type="CDD" id="cd00130">
    <property type="entry name" value="PAS"/>
    <property type="match status" value="3"/>
</dbReference>
<dbReference type="SMART" id="SM00091">
    <property type="entry name" value="PAS"/>
    <property type="match status" value="2"/>
</dbReference>
<dbReference type="Gene3D" id="3.30.450.20">
    <property type="entry name" value="PAS domain"/>
    <property type="match status" value="3"/>
</dbReference>
<dbReference type="GO" id="GO:0004673">
    <property type="term" value="F:protein histidine kinase activity"/>
    <property type="evidence" value="ECO:0007669"/>
    <property type="project" value="UniProtKB-EC"/>
</dbReference>
<dbReference type="PANTHER" id="PTHR43304">
    <property type="entry name" value="PHYTOCHROME-LIKE PROTEIN CPH1"/>
    <property type="match status" value="1"/>
</dbReference>
<accession>S9QAD1</accession>
<comment type="catalytic activity">
    <reaction evidence="1">
        <text>ATP + protein L-histidine = ADP + protein N-phospho-L-histidine.</text>
        <dbReference type="EC" id="2.7.13.3"/>
    </reaction>
</comment>
<reference evidence="9" key="1">
    <citation type="journal article" date="2014" name="Stand. Genomic Sci.">
        <title>Genome sequence of the exopolysaccharide-producing Salipiger mucosus type strain (DSM 16094(T)), a moderately halophilic member of the Roseobacter clade.</title>
        <authorList>
            <person name="Riedel T."/>
            <person name="Spring S."/>
            <person name="Fiebig A."/>
            <person name="Petersen J."/>
            <person name="Kyrpides N.C."/>
            <person name="Goker M."/>
            <person name="Klenk H.P."/>
        </authorList>
    </citation>
    <scope>NUCLEOTIDE SEQUENCE [LARGE SCALE GENOMIC DNA]</scope>
    <source>
        <strain evidence="9">DSM 16094</strain>
    </source>
</reference>
<dbReference type="PROSITE" id="PS50113">
    <property type="entry name" value="PAC"/>
    <property type="match status" value="3"/>
</dbReference>
<dbReference type="InterPro" id="IPR029016">
    <property type="entry name" value="GAF-like_dom_sf"/>
</dbReference>
<sequence>MGIDIDSYHLAATQYAFLLRLVDALRPIADPVEIQAEACRMLADWLEVDRAYYVEIDEDMGLARVERDYVRGDIGSLAGQYDLADFGWSVEILRRGECHIVPDVRSSPLVPDEDRAASVAIGIIASLAVPLSKGGRLVGALSVTLDRPRAWSREEVGLICEVAERIWSAIKEARAEANLRLSETRNRAFVEAMDDAVCIFERLPLRPDALRDYRCVTMNRAMQEMFGIPDLSGQSIRDSFPDEVEDWYDDYDRVLETGESVRTERESKPQGMLLEMFVARIEDGSQQRLLAIIRDVTRRKRAEEALRQSEQRFRALVAATSYAIYSMSPDWREMRQLDGRGFIRDTHAPTTDWLEAYIDPEDQPEVLAAIRAAIETKGVFQLEHRVKLPDGTLGWTVSRAIPLMDERGEIVEWFGAASDVTERRQAEEEVRQTELRLRVAQEAAGVGTFDWLVETGEGRWSPELVTMFGLQEGVIGGRYEDWISLIHPEDLPVATRCIDAALEHGVLEGEWRILRPDGEVVWVLVRGTVEQDRQNRPRRLTGAQLDITERVLTEQRMRELIAVVNQQIIELRRQQGGGN</sequence>
<dbReference type="RefSeq" id="WP_020040608.1">
    <property type="nucleotide sequence ID" value="NZ_KE557280.1"/>
</dbReference>
<protein>
    <recommendedName>
        <fullName evidence="2">histidine kinase</fullName>
        <ecNumber evidence="2">2.7.13.3</ecNumber>
    </recommendedName>
</protein>
<evidence type="ECO:0000259" key="7">
    <source>
        <dbReference type="PROSITE" id="PS50113"/>
    </source>
</evidence>
<name>S9QAD1_9RHOB</name>
<dbReference type="eggNOG" id="COG2205">
    <property type="taxonomic scope" value="Bacteria"/>
</dbReference>
<dbReference type="InterPro" id="IPR035965">
    <property type="entry name" value="PAS-like_dom_sf"/>
</dbReference>
<keyword evidence="5" id="KW-0418">Kinase</keyword>
<dbReference type="InterPro" id="IPR000700">
    <property type="entry name" value="PAS-assoc_C"/>
</dbReference>
<dbReference type="Pfam" id="PF08447">
    <property type="entry name" value="PAS_3"/>
    <property type="match status" value="2"/>
</dbReference>
<dbReference type="InterPro" id="IPR000014">
    <property type="entry name" value="PAS"/>
</dbReference>
<dbReference type="OrthoDB" id="9816309at2"/>
<keyword evidence="8" id="KW-0489">Methyltransferase</keyword>
<dbReference type="SUPFAM" id="SSF55781">
    <property type="entry name" value="GAF domain-like"/>
    <property type="match status" value="1"/>
</dbReference>
<keyword evidence="4 8" id="KW-0808">Transferase</keyword>
<dbReference type="eggNOG" id="COG2203">
    <property type="taxonomic scope" value="Bacteria"/>
</dbReference>
<comment type="caution">
    <text evidence="8">The sequence shown here is derived from an EMBL/GenBank/DDBJ whole genome shotgun (WGS) entry which is preliminary data.</text>
</comment>
<dbReference type="InterPro" id="IPR001610">
    <property type="entry name" value="PAC"/>
</dbReference>
<evidence type="ECO:0000313" key="8">
    <source>
        <dbReference type="EMBL" id="EPX78336.1"/>
    </source>
</evidence>
<dbReference type="GO" id="GO:0032259">
    <property type="term" value="P:methylation"/>
    <property type="evidence" value="ECO:0007669"/>
    <property type="project" value="UniProtKB-KW"/>
</dbReference>
<evidence type="ECO:0000256" key="5">
    <source>
        <dbReference type="ARBA" id="ARBA00022777"/>
    </source>
</evidence>
<dbReference type="SUPFAM" id="SSF55785">
    <property type="entry name" value="PYP-like sensor domain (PAS domain)"/>
    <property type="match status" value="3"/>
</dbReference>
<dbReference type="InterPro" id="IPR013655">
    <property type="entry name" value="PAS_fold_3"/>
</dbReference>
<evidence type="ECO:0000256" key="2">
    <source>
        <dbReference type="ARBA" id="ARBA00012438"/>
    </source>
</evidence>
<dbReference type="SMART" id="SM00065">
    <property type="entry name" value="GAF"/>
    <property type="match status" value="1"/>
</dbReference>
<feature type="domain" description="PAC" evidence="7">
    <location>
        <begin position="507"/>
        <end position="559"/>
    </location>
</feature>
<dbReference type="Pfam" id="PF01590">
    <property type="entry name" value="GAF"/>
    <property type="match status" value="1"/>
</dbReference>
<dbReference type="SMART" id="SM00086">
    <property type="entry name" value="PAC"/>
    <property type="match status" value="2"/>
</dbReference>
<dbReference type="InterPro" id="IPR052162">
    <property type="entry name" value="Sensor_kinase/Photoreceptor"/>
</dbReference>
<proteinExistence type="predicted"/>
<evidence type="ECO:0000259" key="6">
    <source>
        <dbReference type="PROSITE" id="PS50112"/>
    </source>
</evidence>
<gene>
    <name evidence="8" type="ORF">Salmuc_03952</name>
</gene>
<dbReference type="GO" id="GO:0008168">
    <property type="term" value="F:methyltransferase activity"/>
    <property type="evidence" value="ECO:0007669"/>
    <property type="project" value="UniProtKB-KW"/>
</dbReference>
<organism evidence="8 9">
    <name type="scientific">Salipiger mucosus DSM 16094</name>
    <dbReference type="NCBI Taxonomy" id="1123237"/>
    <lineage>
        <taxon>Bacteria</taxon>
        <taxon>Pseudomonadati</taxon>
        <taxon>Pseudomonadota</taxon>
        <taxon>Alphaproteobacteria</taxon>
        <taxon>Rhodobacterales</taxon>
        <taxon>Roseobacteraceae</taxon>
        <taxon>Salipiger</taxon>
    </lineage>
</organism>
<evidence type="ECO:0000256" key="1">
    <source>
        <dbReference type="ARBA" id="ARBA00000085"/>
    </source>
</evidence>
<feature type="domain" description="PAS" evidence="6">
    <location>
        <begin position="460"/>
        <end position="505"/>
    </location>
</feature>
<dbReference type="EMBL" id="APVH01000040">
    <property type="protein sequence ID" value="EPX78336.1"/>
    <property type="molecule type" value="Genomic_DNA"/>
</dbReference>
<dbReference type="Gene3D" id="2.10.70.100">
    <property type="match status" value="1"/>
</dbReference>
<keyword evidence="9" id="KW-1185">Reference proteome</keyword>
<dbReference type="NCBIfam" id="TIGR00229">
    <property type="entry name" value="sensory_box"/>
    <property type="match status" value="2"/>
</dbReference>
<keyword evidence="3" id="KW-0597">Phosphoprotein</keyword>
<feature type="domain" description="PAC" evidence="7">
    <location>
        <begin position="380"/>
        <end position="432"/>
    </location>
</feature>
<dbReference type="AlphaFoldDB" id="S9QAD1"/>
<evidence type="ECO:0000256" key="3">
    <source>
        <dbReference type="ARBA" id="ARBA00022553"/>
    </source>
</evidence>
<dbReference type="EC" id="2.7.13.3" evidence="2"/>
<evidence type="ECO:0000313" key="9">
    <source>
        <dbReference type="Proteomes" id="UP000015347"/>
    </source>
</evidence>
<feature type="domain" description="PAC" evidence="7">
    <location>
        <begin position="256"/>
        <end position="308"/>
    </location>
</feature>
<dbReference type="HOGENOM" id="CLU_470809_0_0_5"/>
<dbReference type="Pfam" id="PF08448">
    <property type="entry name" value="PAS_4"/>
    <property type="match status" value="1"/>
</dbReference>
<dbReference type="Proteomes" id="UP000015347">
    <property type="component" value="Unassembled WGS sequence"/>
</dbReference>